<keyword evidence="5 10" id="KW-0812">Transmembrane</keyword>
<evidence type="ECO:0000256" key="5">
    <source>
        <dbReference type="ARBA" id="ARBA00022692"/>
    </source>
</evidence>
<dbReference type="GO" id="GO:0033281">
    <property type="term" value="C:TAT protein transport complex"/>
    <property type="evidence" value="ECO:0007669"/>
    <property type="project" value="UniProtKB-UniRule"/>
</dbReference>
<dbReference type="PRINTS" id="PR01506">
    <property type="entry name" value="TATBPROTEIN"/>
</dbReference>
<feature type="region of interest" description="Disordered" evidence="11">
    <location>
        <begin position="119"/>
        <end position="166"/>
    </location>
</feature>
<dbReference type="GO" id="GO:0008320">
    <property type="term" value="F:protein transmembrane transporter activity"/>
    <property type="evidence" value="ECO:0007669"/>
    <property type="project" value="UniProtKB-UniRule"/>
</dbReference>
<proteinExistence type="inferred from homology"/>
<dbReference type="GO" id="GO:0043953">
    <property type="term" value="P:protein transport by the Tat complex"/>
    <property type="evidence" value="ECO:0007669"/>
    <property type="project" value="UniProtKB-UniRule"/>
</dbReference>
<evidence type="ECO:0000256" key="4">
    <source>
        <dbReference type="ARBA" id="ARBA00022519"/>
    </source>
</evidence>
<keyword evidence="9 10" id="KW-0472">Membrane</keyword>
<protein>
    <recommendedName>
        <fullName evidence="10">Sec-independent protein translocase protein TatB</fullName>
    </recommendedName>
</protein>
<gene>
    <name evidence="10 12" type="primary">tatB</name>
    <name evidence="12" type="ORF">EZJ19_02025</name>
</gene>
<comment type="subunit">
    <text evidence="10">The Tat system comprises two distinct complexes: a TatABC complex, containing multiple copies of TatA, TatB and TatC subunits, and a separate TatA complex, containing only TatA subunits. Substrates initially bind to the TatABC complex, which probably triggers association of the separate TatA complex to form the active translocon.</text>
</comment>
<keyword evidence="6 10" id="KW-0653">Protein transport</keyword>
<sequence>MFDIGFSELLLIGVVALIVIGPERLPKVARTAGAWLGRLNRYVSDVKHDIDREMRMDELRKLQDEMKASAQKYEVMADQVESEVKREVGDVDKVIQAMSRTDGGLTASEAEKVRAEAAAAAVPEGGAETAPSGVEAALNAPLEPAAADPVTVATPAPGAEPSNRAA</sequence>
<keyword evidence="7 10" id="KW-1133">Transmembrane helix</keyword>
<dbReference type="NCBIfam" id="TIGR01410">
    <property type="entry name" value="tatB"/>
    <property type="match status" value="1"/>
</dbReference>
<dbReference type="PANTHER" id="PTHR33162">
    <property type="entry name" value="SEC-INDEPENDENT PROTEIN TRANSLOCASE PROTEIN TATA, CHLOROPLASTIC"/>
    <property type="match status" value="1"/>
</dbReference>
<reference evidence="12 13" key="1">
    <citation type="submission" date="2019-03" db="EMBL/GenBank/DDBJ databases">
        <title>Genome sequence of Thiobacillaceae bacterium LSR1, a sulfur-oxidizing bacterium isolated from freshwater sediment.</title>
        <authorList>
            <person name="Li S."/>
        </authorList>
    </citation>
    <scope>NUCLEOTIDE SEQUENCE [LARGE SCALE GENOMIC DNA]</scope>
    <source>
        <strain evidence="12 13">LSR1</strain>
    </source>
</reference>
<evidence type="ECO:0000256" key="8">
    <source>
        <dbReference type="ARBA" id="ARBA00023010"/>
    </source>
</evidence>
<name>A0A4V2NWT3_9PROT</name>
<evidence type="ECO:0000256" key="3">
    <source>
        <dbReference type="ARBA" id="ARBA00022475"/>
    </source>
</evidence>
<dbReference type="HAMAP" id="MF_00237">
    <property type="entry name" value="TatB"/>
    <property type="match status" value="1"/>
</dbReference>
<dbReference type="OrthoDB" id="9816005at2"/>
<accession>A0A4V2NWT3</accession>
<keyword evidence="8 10" id="KW-0811">Translocation</keyword>
<dbReference type="RefSeq" id="WP_131444636.1">
    <property type="nucleotide sequence ID" value="NZ_SJZB01000010.1"/>
</dbReference>
<comment type="caution">
    <text evidence="12">The sequence shown here is derived from an EMBL/GenBank/DDBJ whole genome shotgun (WGS) entry which is preliminary data.</text>
</comment>
<dbReference type="InterPro" id="IPR018448">
    <property type="entry name" value="TatB"/>
</dbReference>
<keyword evidence="3 10" id="KW-1003">Cell membrane</keyword>
<evidence type="ECO:0000256" key="2">
    <source>
        <dbReference type="ARBA" id="ARBA00022448"/>
    </source>
</evidence>
<dbReference type="EMBL" id="SJZB01000010">
    <property type="protein sequence ID" value="TCJ18512.1"/>
    <property type="molecule type" value="Genomic_DNA"/>
</dbReference>
<dbReference type="AlphaFoldDB" id="A0A4V2NWT3"/>
<dbReference type="Pfam" id="PF02416">
    <property type="entry name" value="TatA_B_E"/>
    <property type="match status" value="1"/>
</dbReference>
<keyword evidence="4" id="KW-0997">Cell inner membrane</keyword>
<evidence type="ECO:0000256" key="11">
    <source>
        <dbReference type="SAM" id="MobiDB-lite"/>
    </source>
</evidence>
<dbReference type="InterPro" id="IPR003369">
    <property type="entry name" value="TatA/B/E"/>
</dbReference>
<keyword evidence="2 10" id="KW-0813">Transport</keyword>
<dbReference type="Proteomes" id="UP000295443">
    <property type="component" value="Unassembled WGS sequence"/>
</dbReference>
<evidence type="ECO:0000256" key="1">
    <source>
        <dbReference type="ARBA" id="ARBA00004167"/>
    </source>
</evidence>
<comment type="similarity">
    <text evidence="10">Belongs to the TatB family.</text>
</comment>
<dbReference type="PANTHER" id="PTHR33162:SF1">
    <property type="entry name" value="SEC-INDEPENDENT PROTEIN TRANSLOCASE PROTEIN TATA, CHLOROPLASTIC"/>
    <property type="match status" value="1"/>
</dbReference>
<organism evidence="12 13">
    <name type="scientific">Parasulfuritortus cantonensis</name>
    <dbReference type="NCBI Taxonomy" id="2528202"/>
    <lineage>
        <taxon>Bacteria</taxon>
        <taxon>Pseudomonadati</taxon>
        <taxon>Pseudomonadota</taxon>
        <taxon>Betaproteobacteria</taxon>
        <taxon>Nitrosomonadales</taxon>
        <taxon>Thiobacillaceae</taxon>
        <taxon>Parasulfuritortus</taxon>
    </lineage>
</organism>
<keyword evidence="13" id="KW-1185">Reference proteome</keyword>
<evidence type="ECO:0000313" key="12">
    <source>
        <dbReference type="EMBL" id="TCJ18512.1"/>
    </source>
</evidence>
<comment type="subcellular location">
    <subcellularLocation>
        <location evidence="10">Cell membrane</location>
        <topology evidence="10">Single-pass membrane protein</topology>
    </subcellularLocation>
    <subcellularLocation>
        <location evidence="1">Membrane</location>
        <topology evidence="1">Single-pass membrane protein</topology>
    </subcellularLocation>
</comment>
<evidence type="ECO:0000256" key="10">
    <source>
        <dbReference type="HAMAP-Rule" id="MF_00237"/>
    </source>
</evidence>
<evidence type="ECO:0000256" key="7">
    <source>
        <dbReference type="ARBA" id="ARBA00022989"/>
    </source>
</evidence>
<evidence type="ECO:0000256" key="9">
    <source>
        <dbReference type="ARBA" id="ARBA00023136"/>
    </source>
</evidence>
<dbReference type="Gene3D" id="1.20.5.3310">
    <property type="match status" value="1"/>
</dbReference>
<evidence type="ECO:0000256" key="6">
    <source>
        <dbReference type="ARBA" id="ARBA00022927"/>
    </source>
</evidence>
<evidence type="ECO:0000313" key="13">
    <source>
        <dbReference type="Proteomes" id="UP000295443"/>
    </source>
</evidence>
<comment type="function">
    <text evidence="10">Part of the twin-arginine translocation (Tat) system that transports large folded proteins containing a characteristic twin-arginine motif in their signal peptide across membranes. Together with TatC, TatB is part of a receptor directly interacting with Tat signal peptides. TatB may form an oligomeric binding site that transiently accommodates folded Tat precursor proteins before their translocation.</text>
</comment>